<dbReference type="EMBL" id="PCUC01000009">
    <property type="protein sequence ID" value="PIQ07467.1"/>
    <property type="molecule type" value="Genomic_DNA"/>
</dbReference>
<sequence length="249" mass="29841">MFKLVKSKQNKQNKLVEVYLKIDGTYFKRWGCALVYKAGQKIIFNSFTVRENYSSYLLDLIKVIELGYVIKGVTSDGVTSLDSAVKTLFDDKQNPIPHQRCLVHLQRDGQRFLTKNPETPTGVELLEIIKQVNTIKNHYEKDIWIKWFKRFEERNIQVLNQRTYQEKEGKQTWWYTHKNLRRTYRMVKNSLPNLFLYLDYSSLPKDTNGLEGEFSHLKRKLSLHRGLKRRRKINFVKWYFYLKSQTENT</sequence>
<name>A0A2H0FL88_9BACT</name>
<comment type="caution">
    <text evidence="2">The sequence shown here is derived from an EMBL/GenBank/DDBJ whole genome shotgun (WGS) entry which is preliminary data.</text>
</comment>
<dbReference type="Proteomes" id="UP000230778">
    <property type="component" value="Unassembled WGS sequence"/>
</dbReference>
<dbReference type="Pfam" id="PF03050">
    <property type="entry name" value="DDE_Tnp_IS66"/>
    <property type="match status" value="1"/>
</dbReference>
<evidence type="ECO:0000313" key="3">
    <source>
        <dbReference type="Proteomes" id="UP000230778"/>
    </source>
</evidence>
<organism evidence="2 3">
    <name type="scientific">Candidatus Nealsonbacteria bacterium CG18_big_fil_WC_8_21_14_2_50_37_10</name>
    <dbReference type="NCBI Taxonomy" id="1974717"/>
    <lineage>
        <taxon>Bacteria</taxon>
        <taxon>Candidatus Nealsoniibacteriota</taxon>
    </lineage>
</organism>
<gene>
    <name evidence="2" type="ORF">COW72_00160</name>
</gene>
<evidence type="ECO:0000313" key="2">
    <source>
        <dbReference type="EMBL" id="PIQ07467.1"/>
    </source>
</evidence>
<feature type="domain" description="Transposase IS66 central" evidence="1">
    <location>
        <begin position="93"/>
        <end position="213"/>
    </location>
</feature>
<protein>
    <recommendedName>
        <fullName evidence="1">Transposase IS66 central domain-containing protein</fullName>
    </recommendedName>
</protein>
<proteinExistence type="predicted"/>
<reference evidence="2 3" key="1">
    <citation type="submission" date="2017-09" db="EMBL/GenBank/DDBJ databases">
        <title>Depth-based differentiation of microbial function through sediment-hosted aquifers and enrichment of novel symbionts in the deep terrestrial subsurface.</title>
        <authorList>
            <person name="Probst A.J."/>
            <person name="Ladd B."/>
            <person name="Jarett J.K."/>
            <person name="Geller-Mcgrath D.E."/>
            <person name="Sieber C.M."/>
            <person name="Emerson J.B."/>
            <person name="Anantharaman K."/>
            <person name="Thomas B.C."/>
            <person name="Malmstrom R."/>
            <person name="Stieglmeier M."/>
            <person name="Klingl A."/>
            <person name="Woyke T."/>
            <person name="Ryan C.M."/>
            <person name="Banfield J.F."/>
        </authorList>
    </citation>
    <scope>NUCLEOTIDE SEQUENCE [LARGE SCALE GENOMIC DNA]</scope>
    <source>
        <strain evidence="2">CG18_big_fil_WC_8_21_14_2_50_37_10</strain>
    </source>
</reference>
<accession>A0A2H0FL88</accession>
<dbReference type="InterPro" id="IPR004291">
    <property type="entry name" value="Transposase_IS66_central"/>
</dbReference>
<evidence type="ECO:0000259" key="1">
    <source>
        <dbReference type="Pfam" id="PF03050"/>
    </source>
</evidence>
<dbReference type="AlphaFoldDB" id="A0A2H0FL88"/>